<name>A0A4R6SG30_LABRH</name>
<feature type="transmembrane region" description="Helical" evidence="2">
    <location>
        <begin position="146"/>
        <end position="167"/>
    </location>
</feature>
<evidence type="ECO:0000256" key="1">
    <source>
        <dbReference type="SAM" id="MobiDB-lite"/>
    </source>
</evidence>
<comment type="caution">
    <text evidence="4">The sequence shown here is derived from an EMBL/GenBank/DDBJ whole genome shotgun (WGS) entry which is preliminary data.</text>
</comment>
<dbReference type="FunFam" id="3.30.70.270:FF:000001">
    <property type="entry name" value="Diguanylate cyclase domain protein"/>
    <property type="match status" value="1"/>
</dbReference>
<dbReference type="PANTHER" id="PTHR45138:SF9">
    <property type="entry name" value="DIGUANYLATE CYCLASE DGCM-RELATED"/>
    <property type="match status" value="1"/>
</dbReference>
<evidence type="ECO:0000313" key="5">
    <source>
        <dbReference type="Proteomes" id="UP000295444"/>
    </source>
</evidence>
<feature type="transmembrane region" description="Helical" evidence="2">
    <location>
        <begin position="45"/>
        <end position="62"/>
    </location>
</feature>
<evidence type="ECO:0000313" key="4">
    <source>
        <dbReference type="EMBL" id="TDQ00635.1"/>
    </source>
</evidence>
<feature type="transmembrane region" description="Helical" evidence="2">
    <location>
        <begin position="74"/>
        <end position="93"/>
    </location>
</feature>
<keyword evidence="2" id="KW-1133">Transmembrane helix</keyword>
<dbReference type="Gene3D" id="3.30.70.270">
    <property type="match status" value="1"/>
</dbReference>
<evidence type="ECO:0000259" key="3">
    <source>
        <dbReference type="PROSITE" id="PS50887"/>
    </source>
</evidence>
<dbReference type="AlphaFoldDB" id="A0A4R6SG30"/>
<dbReference type="InterPro" id="IPR050469">
    <property type="entry name" value="Diguanylate_Cyclase"/>
</dbReference>
<feature type="transmembrane region" description="Helical" evidence="2">
    <location>
        <begin position="233"/>
        <end position="261"/>
    </location>
</feature>
<dbReference type="NCBIfam" id="TIGR00254">
    <property type="entry name" value="GGDEF"/>
    <property type="match status" value="1"/>
</dbReference>
<proteinExistence type="predicted"/>
<dbReference type="InterPro" id="IPR043128">
    <property type="entry name" value="Rev_trsase/Diguanyl_cyclase"/>
</dbReference>
<feature type="transmembrane region" description="Helical" evidence="2">
    <location>
        <begin position="113"/>
        <end position="134"/>
    </location>
</feature>
<dbReference type="PANTHER" id="PTHR45138">
    <property type="entry name" value="REGULATORY COMPONENTS OF SENSORY TRANSDUCTION SYSTEM"/>
    <property type="match status" value="1"/>
</dbReference>
<dbReference type="CDD" id="cd01949">
    <property type="entry name" value="GGDEF"/>
    <property type="match status" value="1"/>
</dbReference>
<reference evidence="4 5" key="1">
    <citation type="submission" date="2019-03" db="EMBL/GenBank/DDBJ databases">
        <title>Genomic Encyclopedia of Type Strains, Phase IV (KMG-IV): sequencing the most valuable type-strain genomes for metagenomic binning, comparative biology and taxonomic classification.</title>
        <authorList>
            <person name="Goeker M."/>
        </authorList>
    </citation>
    <scope>NUCLEOTIDE SEQUENCE [LARGE SCALE GENOMIC DNA]</scope>
    <source>
        <strain evidence="4 5">DSM 45361</strain>
    </source>
</reference>
<keyword evidence="2" id="KW-0812">Transmembrane</keyword>
<dbReference type="Proteomes" id="UP000295444">
    <property type="component" value="Unassembled WGS sequence"/>
</dbReference>
<dbReference type="SUPFAM" id="SSF55073">
    <property type="entry name" value="Nucleotide cyclase"/>
    <property type="match status" value="1"/>
</dbReference>
<keyword evidence="5" id="KW-1185">Reference proteome</keyword>
<dbReference type="GO" id="GO:0052621">
    <property type="term" value="F:diguanylate cyclase activity"/>
    <property type="evidence" value="ECO:0007669"/>
    <property type="project" value="TreeGrafter"/>
</dbReference>
<feature type="transmembrane region" description="Helical" evidence="2">
    <location>
        <begin position="187"/>
        <end position="212"/>
    </location>
</feature>
<gene>
    <name evidence="4" type="ORF">EV186_102496</name>
</gene>
<dbReference type="GO" id="GO:1902201">
    <property type="term" value="P:negative regulation of bacterial-type flagellum-dependent cell motility"/>
    <property type="evidence" value="ECO:0007669"/>
    <property type="project" value="TreeGrafter"/>
</dbReference>
<dbReference type="GO" id="GO:0005886">
    <property type="term" value="C:plasma membrane"/>
    <property type="evidence" value="ECO:0007669"/>
    <property type="project" value="TreeGrafter"/>
</dbReference>
<dbReference type="SMART" id="SM00267">
    <property type="entry name" value="GGDEF"/>
    <property type="match status" value="1"/>
</dbReference>
<dbReference type="PROSITE" id="PS50887">
    <property type="entry name" value="GGDEF"/>
    <property type="match status" value="1"/>
</dbReference>
<dbReference type="GO" id="GO:0043709">
    <property type="term" value="P:cell adhesion involved in single-species biofilm formation"/>
    <property type="evidence" value="ECO:0007669"/>
    <property type="project" value="TreeGrafter"/>
</dbReference>
<protein>
    <submittedName>
        <fullName evidence="4">Diguanylate cyclase (GGDEF)-like protein</fullName>
    </submittedName>
</protein>
<sequence length="482" mass="52745">MLNRSRSAFSSLTHTVTDWWRSASHAAQVVTHARSWRLWTWSRPAIAFLLVDELLVAAWLVASATTSTITGHDLVLLAILLACGIAHVSITSADEERRRAAHGDSTHIDMTCIWVLPAAVLLPPALAAILVVALRLQRLRIARKPLFKWLHTTVAMICSVLCVHLVSSATPLPQWLAAGILTSRHDMPAVAGCLGATVIAYYGAQTVLVSGVRALAYRFPRDNQRPAPETQSTFVYAVGTWWDNWLFGFALLLAFIGTIALTVAPELAVLLLPIGVFVQLLVQRWEESRTDTRTRALTDVGFRVPAQRILQRSTFARKPVSLAMIDIDRFKAINDTHGHPAGNEVLSAVAALIDSTVRDSHDLFCRWGGEEFVVLMRDTDLPAALQAAERMRTTVAGEDIMITDRKTGDEIRLGGSDRKRPSCTVSIGVATAPEHGTTLDELVQHADQALYRAKNAGRNRVEAAPTPVEPPTHQALDEAQSA</sequence>
<dbReference type="InterPro" id="IPR029787">
    <property type="entry name" value="Nucleotide_cyclase"/>
</dbReference>
<accession>A0A4R6SG30</accession>
<organism evidence="4 5">
    <name type="scientific">Labedaea rhizosphaerae</name>
    <dbReference type="NCBI Taxonomy" id="598644"/>
    <lineage>
        <taxon>Bacteria</taxon>
        <taxon>Bacillati</taxon>
        <taxon>Actinomycetota</taxon>
        <taxon>Actinomycetes</taxon>
        <taxon>Pseudonocardiales</taxon>
        <taxon>Pseudonocardiaceae</taxon>
        <taxon>Labedaea</taxon>
    </lineage>
</organism>
<dbReference type="InterPro" id="IPR000160">
    <property type="entry name" value="GGDEF_dom"/>
</dbReference>
<dbReference type="EMBL" id="SNXZ01000002">
    <property type="protein sequence ID" value="TDQ00635.1"/>
    <property type="molecule type" value="Genomic_DNA"/>
</dbReference>
<feature type="region of interest" description="Disordered" evidence="1">
    <location>
        <begin position="455"/>
        <end position="482"/>
    </location>
</feature>
<evidence type="ECO:0000256" key="2">
    <source>
        <dbReference type="SAM" id="Phobius"/>
    </source>
</evidence>
<feature type="domain" description="GGDEF" evidence="3">
    <location>
        <begin position="318"/>
        <end position="466"/>
    </location>
</feature>
<keyword evidence="2" id="KW-0472">Membrane</keyword>
<dbReference type="Pfam" id="PF00990">
    <property type="entry name" value="GGDEF"/>
    <property type="match status" value="1"/>
</dbReference>